<organism evidence="3 4">
    <name type="scientific">Corallococcus sicarius</name>
    <dbReference type="NCBI Taxonomy" id="2316726"/>
    <lineage>
        <taxon>Bacteria</taxon>
        <taxon>Pseudomonadati</taxon>
        <taxon>Myxococcota</taxon>
        <taxon>Myxococcia</taxon>
        <taxon>Myxococcales</taxon>
        <taxon>Cystobacterineae</taxon>
        <taxon>Myxococcaceae</taxon>
        <taxon>Corallococcus</taxon>
    </lineage>
</organism>
<dbReference type="OrthoDB" id="5290391at2"/>
<dbReference type="PANTHER" id="PTHR24260:SF132">
    <property type="entry name" value="PEPTIDASE S1 DOMAIN-CONTAINING PROTEIN"/>
    <property type="match status" value="1"/>
</dbReference>
<sequence>MRLHRPLGPAVALLLAAAGACGGPPAPVPAVQRQAVVGGVPEPGSPAVGAILPVAPTCGEPAEASPVLCTGTLIAPRVVLTAAHCVENVDAPQLLSVVFAPEPAHALPSERVRAVEGRLHPDWHAGAHDLGVLILAEDAPVAPVAPGMAALPADVVGRTTRVVGFGVDDQGRMGSRRSGTARVTAVQAETFSLSAAPGMSCGGDSGGPSFLELDGAERLVGVTSYGDLACTTGTNMRVDAHAAFVQAILDEVAVAPPTRPAFDPGVDACTAPCRSHADCPLGMACVTGTGGGKSCAVAGLEAGRFGAVCTGPDAGRLCVKAGEACRLWLPCSEEEVSGGGCGVARGSGAGTCAALLALTVFLSGRGPRAGARRGSTAAHRQATGAACRCGGGNGQRTSKS</sequence>
<evidence type="ECO:0000313" key="4">
    <source>
        <dbReference type="Proteomes" id="UP000273405"/>
    </source>
</evidence>
<feature type="signal peptide" evidence="1">
    <location>
        <begin position="1"/>
        <end position="22"/>
    </location>
</feature>
<dbReference type="PROSITE" id="PS00134">
    <property type="entry name" value="TRYPSIN_HIS"/>
    <property type="match status" value="1"/>
</dbReference>
<dbReference type="EMBL" id="RAWG01000026">
    <property type="protein sequence ID" value="RKH46129.1"/>
    <property type="molecule type" value="Genomic_DNA"/>
</dbReference>
<keyword evidence="1" id="KW-0732">Signal</keyword>
<dbReference type="RefSeq" id="WP_120624324.1">
    <property type="nucleotide sequence ID" value="NZ_RAWG01000026.1"/>
</dbReference>
<name>A0A3A8NRJ9_9BACT</name>
<keyword evidence="4" id="KW-1185">Reference proteome</keyword>
<dbReference type="GO" id="GO:0006508">
    <property type="term" value="P:proteolysis"/>
    <property type="evidence" value="ECO:0007669"/>
    <property type="project" value="InterPro"/>
</dbReference>
<dbReference type="InterPro" id="IPR018114">
    <property type="entry name" value="TRYPSIN_HIS"/>
</dbReference>
<dbReference type="InterPro" id="IPR001254">
    <property type="entry name" value="Trypsin_dom"/>
</dbReference>
<dbReference type="Pfam" id="PF00089">
    <property type="entry name" value="Trypsin"/>
    <property type="match status" value="1"/>
</dbReference>
<dbReference type="InterPro" id="IPR009003">
    <property type="entry name" value="Peptidase_S1_PA"/>
</dbReference>
<dbReference type="GO" id="GO:0004252">
    <property type="term" value="F:serine-type endopeptidase activity"/>
    <property type="evidence" value="ECO:0007669"/>
    <property type="project" value="InterPro"/>
</dbReference>
<dbReference type="PRINTS" id="PR00722">
    <property type="entry name" value="CHYMOTRYPSIN"/>
</dbReference>
<dbReference type="PANTHER" id="PTHR24260">
    <property type="match status" value="1"/>
</dbReference>
<dbReference type="PROSITE" id="PS50240">
    <property type="entry name" value="TRYPSIN_DOM"/>
    <property type="match status" value="1"/>
</dbReference>
<dbReference type="SMART" id="SM00020">
    <property type="entry name" value="Tryp_SPc"/>
    <property type="match status" value="1"/>
</dbReference>
<proteinExistence type="predicted"/>
<dbReference type="InterPro" id="IPR001314">
    <property type="entry name" value="Peptidase_S1A"/>
</dbReference>
<dbReference type="PROSITE" id="PS51257">
    <property type="entry name" value="PROKAR_LIPOPROTEIN"/>
    <property type="match status" value="1"/>
</dbReference>
<feature type="domain" description="Peptidase S1" evidence="2">
    <location>
        <begin position="36"/>
        <end position="253"/>
    </location>
</feature>
<evidence type="ECO:0000313" key="3">
    <source>
        <dbReference type="EMBL" id="RKH46129.1"/>
    </source>
</evidence>
<dbReference type="Proteomes" id="UP000273405">
    <property type="component" value="Unassembled WGS sequence"/>
</dbReference>
<gene>
    <name evidence="3" type="ORF">D7X12_06160</name>
</gene>
<dbReference type="Gene3D" id="2.40.10.10">
    <property type="entry name" value="Trypsin-like serine proteases"/>
    <property type="match status" value="1"/>
</dbReference>
<evidence type="ECO:0000256" key="1">
    <source>
        <dbReference type="SAM" id="SignalP"/>
    </source>
</evidence>
<reference evidence="4" key="1">
    <citation type="submission" date="2018-09" db="EMBL/GenBank/DDBJ databases">
        <authorList>
            <person name="Livingstone P.G."/>
            <person name="Whitworth D.E."/>
        </authorList>
    </citation>
    <scope>NUCLEOTIDE SEQUENCE [LARGE SCALE GENOMIC DNA]</scope>
    <source>
        <strain evidence="4">CA040B</strain>
    </source>
</reference>
<dbReference type="InterPro" id="IPR051333">
    <property type="entry name" value="CLIP_Serine_Protease"/>
</dbReference>
<evidence type="ECO:0000259" key="2">
    <source>
        <dbReference type="PROSITE" id="PS50240"/>
    </source>
</evidence>
<dbReference type="SUPFAM" id="SSF50494">
    <property type="entry name" value="Trypsin-like serine proteases"/>
    <property type="match status" value="1"/>
</dbReference>
<dbReference type="AlphaFoldDB" id="A0A3A8NRJ9"/>
<protein>
    <submittedName>
        <fullName evidence="3">Peptidase S1</fullName>
    </submittedName>
</protein>
<dbReference type="InterPro" id="IPR043504">
    <property type="entry name" value="Peptidase_S1_PA_chymotrypsin"/>
</dbReference>
<accession>A0A3A8NRJ9</accession>
<feature type="chain" id="PRO_5017214794" evidence="1">
    <location>
        <begin position="23"/>
        <end position="400"/>
    </location>
</feature>
<comment type="caution">
    <text evidence="3">The sequence shown here is derived from an EMBL/GenBank/DDBJ whole genome shotgun (WGS) entry which is preliminary data.</text>
</comment>